<dbReference type="GO" id="GO:0000287">
    <property type="term" value="F:magnesium ion binding"/>
    <property type="evidence" value="ECO:0007669"/>
    <property type="project" value="InterPro"/>
</dbReference>
<dbReference type="GO" id="GO:0003677">
    <property type="term" value="F:DNA binding"/>
    <property type="evidence" value="ECO:0007669"/>
    <property type="project" value="InterPro"/>
</dbReference>
<dbReference type="Proteomes" id="UP000631300">
    <property type="component" value="Unassembled WGS sequence"/>
</dbReference>
<dbReference type="Gene3D" id="3.40.1350.80">
    <property type="match status" value="1"/>
</dbReference>
<keyword evidence="4" id="KW-1185">Reference proteome</keyword>
<gene>
    <name evidence="3" type="ORF">GCM10007391_33460</name>
</gene>
<dbReference type="Gene3D" id="1.10.10.1820">
    <property type="entry name" value="BsuBI/PstI restriction endonuclease-like"/>
    <property type="match status" value="1"/>
</dbReference>
<sequence>MFDRQAQRLHVSERESWSSYSLSSKKERPVNTWYAPNSREPVRDETIRYGLIALGAVVERQGLPVTTPKPKYALAADFSALFDESLSSDALDANIAAWQKDHLNPAALSRIRLLSAGAAAISSDAVSAKLPNNSLITLEAGPSGVIGKSVLEDFAPRFLKNPAVLWLSQSGEKIGIDLASQLNLQIDPSKTLPDVILVDLGTQADGSDMLFVFIEIVASDGPVNSIRKEKLTNIAIDAGFSTKHLSFVTAFQDRSAPAFKKSMSELAWGTYVWFCSEPDNIIVLRDNRPITISAFL</sequence>
<feature type="domain" description="BsuBI/PstI restriction endonuclease" evidence="1">
    <location>
        <begin position="128"/>
        <end position="286"/>
    </location>
</feature>
<dbReference type="InterPro" id="IPR009528">
    <property type="entry name" value="Restrct_endonuc_II_BsuBI_C"/>
</dbReference>
<evidence type="ECO:0000313" key="4">
    <source>
        <dbReference type="Proteomes" id="UP000631300"/>
    </source>
</evidence>
<organism evidence="3 4">
    <name type="scientific">Alteromonas halophila</name>
    <dbReference type="NCBI Taxonomy" id="516698"/>
    <lineage>
        <taxon>Bacteria</taxon>
        <taxon>Pseudomonadati</taxon>
        <taxon>Pseudomonadota</taxon>
        <taxon>Gammaproteobacteria</taxon>
        <taxon>Alteromonadales</taxon>
        <taxon>Alteromonadaceae</taxon>
        <taxon>Alteromonas/Salinimonas group</taxon>
        <taxon>Alteromonas</taxon>
    </lineage>
</organism>
<proteinExistence type="predicted"/>
<name>A0A918N125_9ALTE</name>
<feature type="domain" description="BsuBI/PstI restriction endonuclease HTH" evidence="2">
    <location>
        <begin position="7"/>
        <end position="109"/>
    </location>
</feature>
<dbReference type="EMBL" id="BMXP01000013">
    <property type="protein sequence ID" value="GGW96647.1"/>
    <property type="molecule type" value="Genomic_DNA"/>
</dbReference>
<protein>
    <recommendedName>
        <fullName evidence="5">Restriction endonuclease</fullName>
    </recommendedName>
</protein>
<evidence type="ECO:0008006" key="5">
    <source>
        <dbReference type="Google" id="ProtNLM"/>
    </source>
</evidence>
<dbReference type="Pfam" id="PF17728">
    <property type="entry name" value="BsuBI_PstI_RE_N"/>
    <property type="match status" value="1"/>
</dbReference>
<accession>A0A918N125</accession>
<evidence type="ECO:0000259" key="1">
    <source>
        <dbReference type="Pfam" id="PF06616"/>
    </source>
</evidence>
<evidence type="ECO:0000313" key="3">
    <source>
        <dbReference type="EMBL" id="GGW96647.1"/>
    </source>
</evidence>
<comment type="caution">
    <text evidence="3">The sequence shown here is derived from an EMBL/GenBank/DDBJ whole genome shotgun (WGS) entry which is preliminary data.</text>
</comment>
<dbReference type="Pfam" id="PF06616">
    <property type="entry name" value="BsuBI_PstI_RE"/>
    <property type="match status" value="1"/>
</dbReference>
<dbReference type="GO" id="GO:0009036">
    <property type="term" value="F:type II site-specific deoxyribonuclease activity"/>
    <property type="evidence" value="ECO:0007669"/>
    <property type="project" value="InterPro"/>
</dbReference>
<dbReference type="AlphaFoldDB" id="A0A918N125"/>
<reference evidence="3" key="2">
    <citation type="submission" date="2020-09" db="EMBL/GenBank/DDBJ databases">
        <authorList>
            <person name="Sun Q."/>
            <person name="Kim S."/>
        </authorList>
    </citation>
    <scope>NUCLEOTIDE SEQUENCE</scope>
    <source>
        <strain evidence="3">KCTC 22164</strain>
    </source>
</reference>
<reference evidence="3" key="1">
    <citation type="journal article" date="2014" name="Int. J. Syst. Evol. Microbiol.">
        <title>Complete genome sequence of Corynebacterium casei LMG S-19264T (=DSM 44701T), isolated from a smear-ripened cheese.</title>
        <authorList>
            <consortium name="US DOE Joint Genome Institute (JGI-PGF)"/>
            <person name="Walter F."/>
            <person name="Albersmeier A."/>
            <person name="Kalinowski J."/>
            <person name="Ruckert C."/>
        </authorList>
    </citation>
    <scope>NUCLEOTIDE SEQUENCE</scope>
    <source>
        <strain evidence="3">KCTC 22164</strain>
    </source>
</reference>
<dbReference type="InterPro" id="IPR041454">
    <property type="entry name" value="BsuBI/PstI_N"/>
</dbReference>
<dbReference type="GO" id="GO:0009307">
    <property type="term" value="P:DNA restriction-modification system"/>
    <property type="evidence" value="ECO:0007669"/>
    <property type="project" value="InterPro"/>
</dbReference>
<dbReference type="InterPro" id="IPR041963">
    <property type="entry name" value="BsuBI/PstI_C_sf"/>
</dbReference>
<evidence type="ECO:0000259" key="2">
    <source>
        <dbReference type="Pfam" id="PF17728"/>
    </source>
</evidence>
<dbReference type="InterPro" id="IPR041962">
    <property type="entry name" value="BsuBI/PstI_N_sf"/>
</dbReference>